<evidence type="ECO:0000313" key="4">
    <source>
        <dbReference type="Proteomes" id="UP000218944"/>
    </source>
</evidence>
<keyword evidence="1" id="KW-0472">Membrane</keyword>
<feature type="transmembrane region" description="Helical" evidence="1">
    <location>
        <begin position="644"/>
        <end position="663"/>
    </location>
</feature>
<evidence type="ECO:0000259" key="2">
    <source>
        <dbReference type="Pfam" id="PF05729"/>
    </source>
</evidence>
<feature type="transmembrane region" description="Helical" evidence="1">
    <location>
        <begin position="442"/>
        <end position="462"/>
    </location>
</feature>
<keyword evidence="4" id="KW-1185">Reference proteome</keyword>
<feature type="transmembrane region" description="Helical" evidence="1">
    <location>
        <begin position="563"/>
        <end position="596"/>
    </location>
</feature>
<dbReference type="InterPro" id="IPR027417">
    <property type="entry name" value="P-loop_NTPase"/>
</dbReference>
<dbReference type="AlphaFoldDB" id="A0A2A2DBA0"/>
<feature type="transmembrane region" description="Helical" evidence="1">
    <location>
        <begin position="468"/>
        <end position="487"/>
    </location>
</feature>
<name>A0A2A2DBA0_9ACTN</name>
<protein>
    <recommendedName>
        <fullName evidence="2">NACHT domain-containing protein</fullName>
    </recommendedName>
</protein>
<feature type="transmembrane region" description="Helical" evidence="1">
    <location>
        <begin position="532"/>
        <end position="551"/>
    </location>
</feature>
<dbReference type="Proteomes" id="UP000218944">
    <property type="component" value="Unassembled WGS sequence"/>
</dbReference>
<proteinExistence type="predicted"/>
<dbReference type="Pfam" id="PF05729">
    <property type="entry name" value="NACHT"/>
    <property type="match status" value="1"/>
</dbReference>
<comment type="caution">
    <text evidence="3">The sequence shown here is derived from an EMBL/GenBank/DDBJ whole genome shotgun (WGS) entry which is preliminary data.</text>
</comment>
<feature type="transmembrane region" description="Helical" evidence="1">
    <location>
        <begin position="49"/>
        <end position="67"/>
    </location>
</feature>
<dbReference type="EMBL" id="NSJV01000223">
    <property type="protein sequence ID" value="PAU48716.1"/>
    <property type="molecule type" value="Genomic_DNA"/>
</dbReference>
<feature type="transmembrane region" description="Helical" evidence="1">
    <location>
        <begin position="20"/>
        <end position="37"/>
    </location>
</feature>
<feature type="domain" description="NACHT" evidence="2">
    <location>
        <begin position="146"/>
        <end position="306"/>
    </location>
</feature>
<feature type="transmembrane region" description="Helical" evidence="1">
    <location>
        <begin position="507"/>
        <end position="526"/>
    </location>
</feature>
<accession>A0A2A2DBA0</accession>
<dbReference type="SUPFAM" id="SSF52540">
    <property type="entry name" value="P-loop containing nucleoside triphosphate hydrolases"/>
    <property type="match status" value="1"/>
</dbReference>
<keyword evidence="1" id="KW-1133">Transmembrane helix</keyword>
<feature type="transmembrane region" description="Helical" evidence="1">
    <location>
        <begin position="616"/>
        <end position="637"/>
    </location>
</feature>
<gene>
    <name evidence="3" type="ORF">CK936_11735</name>
</gene>
<evidence type="ECO:0000256" key="1">
    <source>
        <dbReference type="SAM" id="Phobius"/>
    </source>
</evidence>
<organism evidence="3 4">
    <name type="scientific">Streptomyces albireticuli</name>
    <dbReference type="NCBI Taxonomy" id="1940"/>
    <lineage>
        <taxon>Bacteria</taxon>
        <taxon>Bacillati</taxon>
        <taxon>Actinomycetota</taxon>
        <taxon>Actinomycetes</taxon>
        <taxon>Kitasatosporales</taxon>
        <taxon>Streptomycetaceae</taxon>
        <taxon>Streptomyces</taxon>
    </lineage>
</organism>
<keyword evidence="1" id="KW-0812">Transmembrane</keyword>
<reference evidence="3 4" key="1">
    <citation type="submission" date="2017-08" db="EMBL/GenBank/DDBJ databases">
        <title>Genome sequence of Streptomyces albireticuli NRRL B-1670.</title>
        <authorList>
            <person name="Graham D.E."/>
            <person name="Mahan K.M."/>
            <person name="Klingeman D.M."/>
            <person name="Hettich R.L."/>
            <person name="Parry R.J."/>
            <person name="Spain J.C."/>
        </authorList>
    </citation>
    <scope>NUCLEOTIDE SEQUENCE [LARGE SCALE GENOMIC DNA]</scope>
    <source>
        <strain evidence="3 4">NRRL B-1670</strain>
    </source>
</reference>
<dbReference type="Gene3D" id="3.40.50.300">
    <property type="entry name" value="P-loop containing nucleotide triphosphate hydrolases"/>
    <property type="match status" value="1"/>
</dbReference>
<evidence type="ECO:0000313" key="3">
    <source>
        <dbReference type="EMBL" id="PAU48716.1"/>
    </source>
</evidence>
<dbReference type="InterPro" id="IPR007111">
    <property type="entry name" value="NACHT_NTPase"/>
</dbReference>
<sequence>MAGVGKVLLMGAPGRARRAALIYFFLLAVAAGLALLLSKHFQVERLAKTAIALVLAAPAAYLSWATYRSERAEAEAGVGALAARLAGVVAAAEAGQRAQLLGPGTHRIDLAFTHRREPANNAAGAAPEGHLAGIVGYYRQLRPARLVITGQPGAGKTLLALDLLLGLLTHPGRSNTDPVPVRFSLAGWDTGRPLRDWLAEQVHDQFRDRGITAADARQLVEEHKILPVLDGLDEMDTPTTPLGQRRATRALAQLNTYQDPTGSAPVILTCRTAQYTDLAAVDLRMREAARVEIQPVTPGQATTYLTARCTNPHRWAPVLEALTTTPGCVLTDALSTPWRLNLAVTAYEERDPDTHAYLRDPGRLLVLTSPESVRDHLLALYLPAAISQHPTRPHRYRPERTHHWLAALATHLATTSRGTVSATDLVLHELWPMAGTRRVRTADVFSAALLSLTFAAVLPPLLAGPSPIPWPAVIVAGCIALWFTWQAGRSRVSAPAKPRIPRLRSRAAWQGLAASVAFGLVFTFVAQQVAELWGWPGALAIGAAVVITGRITSDWSKAVHYGFGLGLAAWTVGIFSAGGWTAIGIGLLIGILGWLMDAQLSEAPPTDPRSPVRNDLLASLVIGQGAFLMALILNAFAGLPLAQLGVLLAPGLVICTATGLYFGTGAGRRYLVFLCCSRGRLPWRLGTFLHWAYQAGLLRVSGLAYQFRHQELQDWLHTHPRP</sequence>